<dbReference type="Pfam" id="PF00005">
    <property type="entry name" value="ABC_tran"/>
    <property type="match status" value="1"/>
</dbReference>
<dbReference type="InterPro" id="IPR003593">
    <property type="entry name" value="AAA+_ATPase"/>
</dbReference>
<keyword evidence="1" id="KW-0813">Transport</keyword>
<sequence length="254" mass="27999">MSIDLLKVEKLCKRFGGVLATNQLDLNVRQGEVHAIIGPNGAGKTTLIRLLTGELRQDSGHVTFLGENIDKCSVAKRSLKGFARSFQITSLFLEFSVLQNVVMAVQAHDGHSFKFLANAKSDRRLLEPAEHYLDLVGLSSKKQRLACQLSHGEQRQLEIAMALATQPKMLLLDEPMAGMSEENSWQLVETLQSLKNNNQTILLVEHDMDAVFSLADRISVLSYGTVIATGSSAYIKSHPEVQRAYLGVQEATHA</sequence>
<keyword evidence="2" id="KW-0547">Nucleotide-binding</keyword>
<dbReference type="GO" id="GO:0005886">
    <property type="term" value="C:plasma membrane"/>
    <property type="evidence" value="ECO:0007669"/>
    <property type="project" value="TreeGrafter"/>
</dbReference>
<evidence type="ECO:0000256" key="2">
    <source>
        <dbReference type="ARBA" id="ARBA00022741"/>
    </source>
</evidence>
<accession>A0A837GDF4</accession>
<name>A0A837GDF4_9VIBR</name>
<dbReference type="InterPro" id="IPR027417">
    <property type="entry name" value="P-loop_NTPase"/>
</dbReference>
<dbReference type="EMBL" id="JXXR01000001">
    <property type="protein sequence ID" value="KJY77551.1"/>
    <property type="molecule type" value="Genomic_DNA"/>
</dbReference>
<comment type="caution">
    <text evidence="4">The sequence shown here is derived from an EMBL/GenBank/DDBJ whole genome shotgun (WGS) entry which is preliminary data.</text>
</comment>
<organism evidence="4">
    <name type="scientific">Vibrio coralliilyticus</name>
    <dbReference type="NCBI Taxonomy" id="190893"/>
    <lineage>
        <taxon>Bacteria</taxon>
        <taxon>Pseudomonadati</taxon>
        <taxon>Pseudomonadota</taxon>
        <taxon>Gammaproteobacteria</taxon>
        <taxon>Vibrionales</taxon>
        <taxon>Vibrionaceae</taxon>
        <taxon>Vibrio</taxon>
    </lineage>
</organism>
<keyword evidence="3" id="KW-0067">ATP-binding</keyword>
<evidence type="ECO:0000313" key="4">
    <source>
        <dbReference type="EMBL" id="KJY77551.1"/>
    </source>
</evidence>
<dbReference type="SMART" id="SM00382">
    <property type="entry name" value="AAA"/>
    <property type="match status" value="1"/>
</dbReference>
<evidence type="ECO:0000256" key="1">
    <source>
        <dbReference type="ARBA" id="ARBA00022448"/>
    </source>
</evidence>
<evidence type="ECO:0000256" key="3">
    <source>
        <dbReference type="ARBA" id="ARBA00022840"/>
    </source>
</evidence>
<dbReference type="PROSITE" id="PS50893">
    <property type="entry name" value="ABC_TRANSPORTER_2"/>
    <property type="match status" value="1"/>
</dbReference>
<dbReference type="PANTHER" id="PTHR45772">
    <property type="entry name" value="CONSERVED COMPONENT OF ABC TRANSPORTER FOR NATURAL AMINO ACIDS-RELATED"/>
    <property type="match status" value="1"/>
</dbReference>
<proteinExistence type="predicted"/>
<dbReference type="CDD" id="cd03219">
    <property type="entry name" value="ABC_Mj1267_LivG_branched"/>
    <property type="match status" value="1"/>
</dbReference>
<dbReference type="Gene3D" id="3.40.50.300">
    <property type="entry name" value="P-loop containing nucleotide triphosphate hydrolases"/>
    <property type="match status" value="1"/>
</dbReference>
<dbReference type="RefSeq" id="WP_045984618.1">
    <property type="nucleotide sequence ID" value="NZ_CP063051.1"/>
</dbReference>
<dbReference type="PANTHER" id="PTHR45772:SF2">
    <property type="entry name" value="ABC TRANSPORTER ATP-BINDING PROTEIN"/>
    <property type="match status" value="1"/>
</dbReference>
<dbReference type="SUPFAM" id="SSF52540">
    <property type="entry name" value="P-loop containing nucleoside triphosphate hydrolases"/>
    <property type="match status" value="1"/>
</dbReference>
<dbReference type="GO" id="GO:0016887">
    <property type="term" value="F:ATP hydrolysis activity"/>
    <property type="evidence" value="ECO:0007669"/>
    <property type="project" value="InterPro"/>
</dbReference>
<protein>
    <submittedName>
        <fullName evidence="4">Branched-chain amino acid ABC transporter substrate-binding protein</fullName>
    </submittedName>
</protein>
<reference evidence="4" key="1">
    <citation type="journal article" date="2015" name="BMC Genomics">
        <title>Genome mining reveals unlocked bioactive potential of marine Gram-negative bacteria.</title>
        <authorList>
            <person name="Machado H."/>
            <person name="Sonnenschein E.C."/>
            <person name="Melchiorsen J."/>
            <person name="Gram L."/>
        </authorList>
    </citation>
    <scope>NUCLEOTIDE SEQUENCE</scope>
    <source>
        <strain evidence="4">S2052</strain>
    </source>
</reference>
<dbReference type="AlphaFoldDB" id="A0A837GDF4"/>
<dbReference type="InterPro" id="IPR051120">
    <property type="entry name" value="ABC_AA/LPS_Transport"/>
</dbReference>
<gene>
    <name evidence="4" type="ORF">TW71_00530</name>
</gene>
<dbReference type="InterPro" id="IPR003439">
    <property type="entry name" value="ABC_transporter-like_ATP-bd"/>
</dbReference>
<dbReference type="GO" id="GO:0005524">
    <property type="term" value="F:ATP binding"/>
    <property type="evidence" value="ECO:0007669"/>
    <property type="project" value="UniProtKB-KW"/>
</dbReference>